<dbReference type="PANTHER" id="PTHR31139">
    <property type="entry name" value="ECTOPIC P GRANULES PROTEIN 5 HOMOLOG"/>
    <property type="match status" value="1"/>
</dbReference>
<feature type="compositionally biased region" description="Basic residues" evidence="3">
    <location>
        <begin position="1"/>
        <end position="14"/>
    </location>
</feature>
<proteinExistence type="inferred from homology"/>
<evidence type="ECO:0000313" key="6">
    <source>
        <dbReference type="Proteomes" id="UP001233999"/>
    </source>
</evidence>
<reference evidence="5" key="2">
    <citation type="submission" date="2023-05" db="EMBL/GenBank/DDBJ databases">
        <authorList>
            <person name="Fouks B."/>
        </authorList>
    </citation>
    <scope>NUCLEOTIDE SEQUENCE</scope>
    <source>
        <strain evidence="5">Stay&amp;Tobe</strain>
        <tissue evidence="5">Testes</tissue>
    </source>
</reference>
<gene>
    <name evidence="5" type="ORF">L9F63_006085</name>
</gene>
<dbReference type="GO" id="GO:0097352">
    <property type="term" value="P:autophagosome maturation"/>
    <property type="evidence" value="ECO:0007669"/>
    <property type="project" value="TreeGrafter"/>
</dbReference>
<evidence type="ECO:0000256" key="1">
    <source>
        <dbReference type="ARBA" id="ARBA00010948"/>
    </source>
</evidence>
<keyword evidence="2" id="KW-0072">Autophagy</keyword>
<feature type="region of interest" description="Disordered" evidence="3">
    <location>
        <begin position="1383"/>
        <end position="1412"/>
    </location>
</feature>
<accession>A0AAD7ZBA5</accession>
<dbReference type="InterPro" id="IPR058750">
    <property type="entry name" value="TPR_Epg5"/>
</dbReference>
<protein>
    <recommendedName>
        <fullName evidence="4">Epg5-like TPR domain-containing protein</fullName>
    </recommendedName>
</protein>
<dbReference type="Pfam" id="PF26573">
    <property type="entry name" value="TPR_Epg5_2"/>
    <property type="match status" value="1"/>
</dbReference>
<dbReference type="InterPro" id="IPR051436">
    <property type="entry name" value="Autophagy-related_EPG5"/>
</dbReference>
<name>A0AAD7ZBA5_DIPPU</name>
<evidence type="ECO:0000256" key="2">
    <source>
        <dbReference type="ARBA" id="ARBA00023006"/>
    </source>
</evidence>
<feature type="domain" description="Epg5-like TPR" evidence="4">
    <location>
        <begin position="1263"/>
        <end position="1462"/>
    </location>
</feature>
<reference evidence="5" key="1">
    <citation type="journal article" date="2023" name="IScience">
        <title>Live-bearing cockroach genome reveals convergent evolutionary mechanisms linked to viviparity in insects and beyond.</title>
        <authorList>
            <person name="Fouks B."/>
            <person name="Harrison M.C."/>
            <person name="Mikhailova A.A."/>
            <person name="Marchal E."/>
            <person name="English S."/>
            <person name="Carruthers M."/>
            <person name="Jennings E.C."/>
            <person name="Chiamaka E.L."/>
            <person name="Frigard R.A."/>
            <person name="Pippel M."/>
            <person name="Attardo G.M."/>
            <person name="Benoit J.B."/>
            <person name="Bornberg-Bauer E."/>
            <person name="Tobe S.S."/>
        </authorList>
    </citation>
    <scope>NUCLEOTIDE SEQUENCE</scope>
    <source>
        <strain evidence="5">Stay&amp;Tobe</strain>
    </source>
</reference>
<dbReference type="GO" id="GO:0005737">
    <property type="term" value="C:cytoplasm"/>
    <property type="evidence" value="ECO:0007669"/>
    <property type="project" value="TreeGrafter"/>
</dbReference>
<dbReference type="PANTHER" id="PTHR31139:SF4">
    <property type="entry name" value="ECTOPIC P GRANULES PROTEIN 5 HOMOLOG"/>
    <property type="match status" value="1"/>
</dbReference>
<evidence type="ECO:0000313" key="5">
    <source>
        <dbReference type="EMBL" id="KAJ9577341.1"/>
    </source>
</evidence>
<evidence type="ECO:0000256" key="3">
    <source>
        <dbReference type="SAM" id="MobiDB-lite"/>
    </source>
</evidence>
<dbReference type="Proteomes" id="UP001233999">
    <property type="component" value="Unassembled WGS sequence"/>
</dbReference>
<feature type="region of interest" description="Disordered" evidence="3">
    <location>
        <begin position="1"/>
        <end position="31"/>
    </location>
</feature>
<comment type="caution">
    <text evidence="5">The sequence shown here is derived from an EMBL/GenBank/DDBJ whole genome shotgun (WGS) entry which is preliminary data.</text>
</comment>
<dbReference type="EMBL" id="JASPKZ010009365">
    <property type="protein sequence ID" value="KAJ9577341.1"/>
    <property type="molecule type" value="Genomic_DNA"/>
</dbReference>
<sequence length="1463" mass="166607">MEKVKLKQNKKKSRHQSEEEALAESVPDAPLLGDFLCEDTNIASSYFCSENSRNIESEILDAVRDDEECSEKEEEESFQSEMEGIDTSVVQEKLENMSLVDVQVELSSTEAASLKELQESEDHRKLESAIGTELKEIHSYTLSVLEPNDFEADTRLESPRRSVLDIQNKHEVEKVVQNISVHPSAPVESPISESRKVDIPKVAAVKSLDETSICSAKKEVKTVTPSISKSKSESESKAEEVRPFTEMQLSSLYCNRELEVNTEFVSEFIESHLHDGRQQHHLYELLVSYFRARNRLIVNALDLESLKKECEEHQNNLWMVETSIVSESGECQDGNPVSASHEYKVSRFSKMALSSLSRSLASIKELVNDVHSLNSYSSEVLRLQIEHYVQSVIRSCPELQGLPHNAPVNLNVREPPPHVAACMAELRMCIAVFFTFQRRLVKDTQFVSDTRDWLSRLVAVLLRVATWKDHLFLLNHVLRCPAGVGSWAAGYIQTPPPPLFSYADNGHYPFSSPYLDHMVTVLATVLLPVREREHFLEQVHSSMRESSSHESEGEGPSGLWVLVDSDGEEDEDLTGCRYTSWATHLRENDLVSLLNQIPMDCLYRHILLVDRHDDRDMFDIRRVNDHHVLRLFAFATVFVRLLRQGLRTYDSPRYRQFAKRLGRFRHMVQYASDLWESFRMYGQLSDPAMLRRLQTEYDAFFLRATRCIFSSQRLGAWQFLAVIPYNTVSISTLWRLFYSLHEDYQEEDSLANWTDSKTDWERKLGAPQLRQQFEEKLTSMPDAESFYLLTTFANMAMARSDCADRSFVRAATLDLFQVGFLSTATQDTCSKTARVLLANITCRHPALLSDVLSKLRDNFTQAGKLSLYLFKELPLQLWRPTEQDISIISSWLLESPLSSTENQLARLILSHLNWGYEDPGLPGGGLFLPLELHQRIAVIIVEAAIRFTPESGATAGMLTEGVKQMSHLASSIVRPQSNEQAFSMWTWEMITRLRLHILDQPDHVVWTAMANPAVGFACIPDMDSDPRFEVVLNGVKDRQPIASYVALLTTIWGHSVPLICTKGFNQIQFLLCHYKYDAILTVLQHVIPLFLTCEESLVRSERFVSILISLVTADRTYVKMAKNLIAPEFPGPVLKQFGTMIETLLENYRRYSISSPTPIIRLWLLSLSQVPDWTKEPAVAYLMDVVLRCAFFYSDAREMVFHVLKQFHQNVTGSKQGGTISSFISWVATGSAHVVSLLPRVSSPESPWFAYFVLELEQELIEDRTGLWREVLRELAAASGKANVDHALKRAAQNLKIPTIPAASLSIYRWAQQALDTSLDHPLLPLLWQKFFTQYLARVPSASGVPDRGGVGDKFFEGMINLSFHKKLKKRLQDATEYYRAKSLGDPTQAEEAVEDHMADVSPQQEQEPSMEKKTWYAECSKLFRTYSLWLEEPRLHEPSLFLPALPPQYNSSKLAALLQGNT</sequence>
<evidence type="ECO:0000259" key="4">
    <source>
        <dbReference type="Pfam" id="PF26573"/>
    </source>
</evidence>
<keyword evidence="6" id="KW-1185">Reference proteome</keyword>
<feature type="non-terminal residue" evidence="5">
    <location>
        <position position="1463"/>
    </location>
</feature>
<organism evidence="5 6">
    <name type="scientific">Diploptera punctata</name>
    <name type="common">Pacific beetle cockroach</name>
    <dbReference type="NCBI Taxonomy" id="6984"/>
    <lineage>
        <taxon>Eukaryota</taxon>
        <taxon>Metazoa</taxon>
        <taxon>Ecdysozoa</taxon>
        <taxon>Arthropoda</taxon>
        <taxon>Hexapoda</taxon>
        <taxon>Insecta</taxon>
        <taxon>Pterygota</taxon>
        <taxon>Neoptera</taxon>
        <taxon>Polyneoptera</taxon>
        <taxon>Dictyoptera</taxon>
        <taxon>Blattodea</taxon>
        <taxon>Blaberoidea</taxon>
        <taxon>Blaberidae</taxon>
        <taxon>Diplopterinae</taxon>
        <taxon>Diploptera</taxon>
    </lineage>
</organism>
<comment type="similarity">
    <text evidence="1">Belongs to the EPG5 family.</text>
</comment>